<dbReference type="AlphaFoldDB" id="A0A0F3ND29"/>
<comment type="caution">
    <text evidence="1">The sequence shown here is derived from an EMBL/GenBank/DDBJ whole genome shotgun (WGS) entry which is preliminary data.</text>
</comment>
<evidence type="ECO:0000313" key="1">
    <source>
        <dbReference type="EMBL" id="KJV65592.1"/>
    </source>
</evidence>
<dbReference type="RefSeq" id="WP_045804868.1">
    <property type="nucleotide sequence ID" value="NZ_LANU01000002.1"/>
</dbReference>
<accession>A0A0F3ND29</accession>
<evidence type="ECO:0000313" key="2">
    <source>
        <dbReference type="Proteomes" id="UP000033546"/>
    </source>
</evidence>
<dbReference type="Proteomes" id="UP000033546">
    <property type="component" value="Unassembled WGS sequence"/>
</dbReference>
<proteinExistence type="predicted"/>
<organism evidence="1 2">
    <name type="scientific">Ehrlichia cf. muris str. EmCRT</name>
    <dbReference type="NCBI Taxonomy" id="1359167"/>
    <lineage>
        <taxon>Bacteria</taxon>
        <taxon>Pseudomonadati</taxon>
        <taxon>Pseudomonadota</taxon>
        <taxon>Alphaproteobacteria</taxon>
        <taxon>Rickettsiales</taxon>
        <taxon>Anaplasmataceae</taxon>
        <taxon>Ehrlichia</taxon>
    </lineage>
</organism>
<dbReference type="PATRIC" id="fig|1359167.3.peg.523"/>
<name>A0A0F3ND29_9RICK</name>
<reference evidence="1 2" key="1">
    <citation type="submission" date="2015-02" db="EMBL/GenBank/DDBJ databases">
        <title>Genome Sequencing of Rickettsiales.</title>
        <authorList>
            <person name="Daugherty S.C."/>
            <person name="Su Q."/>
            <person name="Abolude K."/>
            <person name="Beier-Sexton M."/>
            <person name="Carlyon J.A."/>
            <person name="Carter R."/>
            <person name="Day N.P."/>
            <person name="Dumler S.J."/>
            <person name="Dyachenko V."/>
            <person name="Godinez A."/>
            <person name="Kurtti T.J."/>
            <person name="Lichay M."/>
            <person name="Mullins K.E."/>
            <person name="Ott S."/>
            <person name="Pappas-Brown V."/>
            <person name="Paris D.H."/>
            <person name="Patel P."/>
            <person name="Richards A.L."/>
            <person name="Sadzewicz L."/>
            <person name="Sears K."/>
            <person name="Seidman D."/>
            <person name="Sengamalay N."/>
            <person name="Stenos J."/>
            <person name="Tallon L.J."/>
            <person name="Vincent G."/>
            <person name="Fraser C.M."/>
            <person name="Munderloh U."/>
            <person name="Dunning-Hotopp J.C."/>
        </authorList>
    </citation>
    <scope>NUCLEOTIDE SEQUENCE [LARGE SCALE GENOMIC DNA]</scope>
    <source>
        <strain evidence="1 2">EmCRT</strain>
    </source>
</reference>
<protein>
    <submittedName>
        <fullName evidence="1">Uncharacterized protein</fullName>
    </submittedName>
</protein>
<sequence length="224" mass="25952">MTIIVSILIAVIVVACTDNLDIKREKSCLAAKKRVEGMFGAKLKECDPLHDKNLLKITYAMDYMLDQFQCWQSLHPANDRVIMCGIHFISCAIMLSRTIDMYQDGVKLTVDQERKLIEWRILKKPDFDKYDQDVIRYDILKLVKDGIDCVKHRVGDFCNIHSNKQDMSIWYHIKAAFEIFQSGMEAIKEKEEWLAAAANKEELKNMRIEENLLPTAVSDARYSL</sequence>
<dbReference type="EMBL" id="LANU01000002">
    <property type="protein sequence ID" value="KJV65592.1"/>
    <property type="molecule type" value="Genomic_DNA"/>
</dbReference>
<gene>
    <name evidence="1" type="ORF">EMUCRT_0537</name>
</gene>